<dbReference type="AlphaFoldDB" id="A0A9W6NNV3"/>
<evidence type="ECO:0000256" key="1">
    <source>
        <dbReference type="ARBA" id="ARBA00023125"/>
    </source>
</evidence>
<dbReference type="InterPro" id="IPR014710">
    <property type="entry name" value="RmlC-like_jellyroll"/>
</dbReference>
<gene>
    <name evidence="3" type="ORF">GCM10017581_055700</name>
</gene>
<organism evidence="3 4">
    <name type="scientific">Dactylosporangium matsuzakiense</name>
    <dbReference type="NCBI Taxonomy" id="53360"/>
    <lineage>
        <taxon>Bacteria</taxon>
        <taxon>Bacillati</taxon>
        <taxon>Actinomycetota</taxon>
        <taxon>Actinomycetes</taxon>
        <taxon>Micromonosporales</taxon>
        <taxon>Micromonosporaceae</taxon>
        <taxon>Dactylosporangium</taxon>
    </lineage>
</organism>
<dbReference type="RefSeq" id="WP_261960215.1">
    <property type="nucleotide sequence ID" value="NZ_BAAAXA010000001.1"/>
</dbReference>
<dbReference type="GO" id="GO:0003677">
    <property type="term" value="F:DNA binding"/>
    <property type="evidence" value="ECO:0007669"/>
    <property type="project" value="UniProtKB-KW"/>
</dbReference>
<dbReference type="Gene3D" id="2.60.120.10">
    <property type="entry name" value="Jelly Rolls"/>
    <property type="match status" value="1"/>
</dbReference>
<keyword evidence="4" id="KW-1185">Reference proteome</keyword>
<dbReference type="SUPFAM" id="SSF51215">
    <property type="entry name" value="Regulatory protein AraC"/>
    <property type="match status" value="1"/>
</dbReference>
<evidence type="ECO:0000313" key="4">
    <source>
        <dbReference type="Proteomes" id="UP001143480"/>
    </source>
</evidence>
<dbReference type="EMBL" id="BSFP01000038">
    <property type="protein sequence ID" value="GLL03824.1"/>
    <property type="molecule type" value="Genomic_DNA"/>
</dbReference>
<protein>
    <recommendedName>
        <fullName evidence="2">Cupin type-2 domain-containing protein</fullName>
    </recommendedName>
</protein>
<feature type="domain" description="Cupin type-2" evidence="2">
    <location>
        <begin position="44"/>
        <end position="106"/>
    </location>
</feature>
<name>A0A9W6NNV3_9ACTN</name>
<accession>A0A9W6NNV3</accession>
<sequence length="118" mass="12422">MRKLSLADLPDGGTPATLAAIGQGWGPVQRGGISRYDAPGHRTHPESDVHVHDVPEIFTIVQGAGVLELDGVAETRFAAGDLLIIEPGENHHLVSDGDVPLVFTWMHLSPVDAGSTSV</sequence>
<dbReference type="InterPro" id="IPR037923">
    <property type="entry name" value="HTH-like"/>
</dbReference>
<dbReference type="Pfam" id="PF07883">
    <property type="entry name" value="Cupin_2"/>
    <property type="match status" value="1"/>
</dbReference>
<evidence type="ECO:0000259" key="2">
    <source>
        <dbReference type="Pfam" id="PF07883"/>
    </source>
</evidence>
<proteinExistence type="predicted"/>
<reference evidence="3" key="1">
    <citation type="journal article" date="2014" name="Int. J. Syst. Evol. Microbiol.">
        <title>Complete genome sequence of Corynebacterium casei LMG S-19264T (=DSM 44701T), isolated from a smear-ripened cheese.</title>
        <authorList>
            <consortium name="US DOE Joint Genome Institute (JGI-PGF)"/>
            <person name="Walter F."/>
            <person name="Albersmeier A."/>
            <person name="Kalinowski J."/>
            <person name="Ruckert C."/>
        </authorList>
    </citation>
    <scope>NUCLEOTIDE SEQUENCE</scope>
    <source>
        <strain evidence="3">VKM Ac-1321</strain>
    </source>
</reference>
<comment type="caution">
    <text evidence="3">The sequence shown here is derived from an EMBL/GenBank/DDBJ whole genome shotgun (WGS) entry which is preliminary data.</text>
</comment>
<keyword evidence="1" id="KW-0238">DNA-binding</keyword>
<reference evidence="3" key="2">
    <citation type="submission" date="2023-01" db="EMBL/GenBank/DDBJ databases">
        <authorList>
            <person name="Sun Q."/>
            <person name="Evtushenko L."/>
        </authorList>
    </citation>
    <scope>NUCLEOTIDE SEQUENCE</scope>
    <source>
        <strain evidence="3">VKM Ac-1321</strain>
    </source>
</reference>
<dbReference type="Proteomes" id="UP001143480">
    <property type="component" value="Unassembled WGS sequence"/>
</dbReference>
<dbReference type="InterPro" id="IPR013096">
    <property type="entry name" value="Cupin_2"/>
</dbReference>
<evidence type="ECO:0000313" key="3">
    <source>
        <dbReference type="EMBL" id="GLL03824.1"/>
    </source>
</evidence>